<accession>A0A1S4BST7</accession>
<dbReference type="RefSeq" id="XP_016491950.1">
    <property type="nucleotide sequence ID" value="XM_016636464.2"/>
</dbReference>
<dbReference type="AlphaFoldDB" id="A0A1S4BST7"/>
<evidence type="ECO:0000313" key="2">
    <source>
        <dbReference type="Proteomes" id="UP000790787"/>
    </source>
</evidence>
<evidence type="ECO:0000313" key="3">
    <source>
        <dbReference type="RefSeq" id="XP_016491950.1"/>
    </source>
</evidence>
<name>A0A1S4BST7_TOBAC</name>
<dbReference type="Proteomes" id="UP000790787">
    <property type="component" value="Chromosome 7"/>
</dbReference>
<sequence length="153" mass="15954">MTTGGFAQPATSSKISVMRRSVHRAATPLARVVDPSLFYLVDEPSDKEESGPLKRRRIGTGGGIEMGEGSMGGEPKLTVSMHDTDVTSDVGILSPDAEIVSSSVAITVVPASDPSSSVPVEIPSSTDEAEKGVAGGDFVSDSDVDPEEERMFN</sequence>
<reference evidence="3" key="2">
    <citation type="submission" date="2025-08" db="UniProtKB">
        <authorList>
            <consortium name="RefSeq"/>
        </authorList>
    </citation>
    <scope>IDENTIFICATION</scope>
    <source>
        <tissue evidence="3">Leaf</tissue>
    </source>
</reference>
<protein>
    <submittedName>
        <fullName evidence="3">Uncharacterized protein LOC107811514</fullName>
    </submittedName>
</protein>
<feature type="region of interest" description="Disordered" evidence="1">
    <location>
        <begin position="110"/>
        <end position="153"/>
    </location>
</feature>
<dbReference type="RefSeq" id="XP_016491950.1">
    <property type="nucleotide sequence ID" value="XM_016636464.1"/>
</dbReference>
<evidence type="ECO:0000256" key="1">
    <source>
        <dbReference type="SAM" id="MobiDB-lite"/>
    </source>
</evidence>
<dbReference type="KEGG" id="nta:107811514"/>
<dbReference type="PaxDb" id="4097-A0A1S4BST7"/>
<keyword evidence="2" id="KW-1185">Reference proteome</keyword>
<feature type="compositionally biased region" description="Low complexity" evidence="1">
    <location>
        <begin position="110"/>
        <end position="125"/>
    </location>
</feature>
<reference evidence="2" key="1">
    <citation type="journal article" date="2014" name="Nat. Commun.">
        <title>The tobacco genome sequence and its comparison with those of tomato and potato.</title>
        <authorList>
            <person name="Sierro N."/>
            <person name="Battey J.N."/>
            <person name="Ouadi S."/>
            <person name="Bakaher N."/>
            <person name="Bovet L."/>
            <person name="Willig A."/>
            <person name="Goepfert S."/>
            <person name="Peitsch M.C."/>
            <person name="Ivanov N.V."/>
        </authorList>
    </citation>
    <scope>NUCLEOTIDE SEQUENCE [LARGE SCALE GENOMIC DNA]</scope>
</reference>
<gene>
    <name evidence="3" type="primary">LOC107811514</name>
</gene>
<feature type="region of interest" description="Disordered" evidence="1">
    <location>
        <begin position="43"/>
        <end position="79"/>
    </location>
</feature>
<feature type="compositionally biased region" description="Gly residues" evidence="1">
    <location>
        <begin position="59"/>
        <end position="72"/>
    </location>
</feature>
<feature type="compositionally biased region" description="Acidic residues" evidence="1">
    <location>
        <begin position="140"/>
        <end position="153"/>
    </location>
</feature>
<proteinExistence type="predicted"/>
<dbReference type="GeneID" id="107811514"/>
<organism evidence="2 3">
    <name type="scientific">Nicotiana tabacum</name>
    <name type="common">Common tobacco</name>
    <dbReference type="NCBI Taxonomy" id="4097"/>
    <lineage>
        <taxon>Eukaryota</taxon>
        <taxon>Viridiplantae</taxon>
        <taxon>Streptophyta</taxon>
        <taxon>Embryophyta</taxon>
        <taxon>Tracheophyta</taxon>
        <taxon>Spermatophyta</taxon>
        <taxon>Magnoliopsida</taxon>
        <taxon>eudicotyledons</taxon>
        <taxon>Gunneridae</taxon>
        <taxon>Pentapetalae</taxon>
        <taxon>asterids</taxon>
        <taxon>lamiids</taxon>
        <taxon>Solanales</taxon>
        <taxon>Solanaceae</taxon>
        <taxon>Nicotianoideae</taxon>
        <taxon>Nicotianeae</taxon>
        <taxon>Nicotiana</taxon>
    </lineage>
</organism>